<accession>A0A5N5Q9G0</accession>
<comment type="caution">
    <text evidence="3">The sequence shown here is derived from an EMBL/GenBank/DDBJ whole genome shotgun (WGS) entry which is preliminary data.</text>
</comment>
<dbReference type="Proteomes" id="UP000383932">
    <property type="component" value="Unassembled WGS sequence"/>
</dbReference>
<evidence type="ECO:0008006" key="5">
    <source>
        <dbReference type="Google" id="ProtNLM"/>
    </source>
</evidence>
<keyword evidence="2" id="KW-1133">Transmembrane helix</keyword>
<name>A0A5N5Q9G0_9AGAM</name>
<evidence type="ECO:0000313" key="3">
    <source>
        <dbReference type="EMBL" id="KAB5588071.1"/>
    </source>
</evidence>
<keyword evidence="4" id="KW-1185">Reference proteome</keyword>
<evidence type="ECO:0000256" key="2">
    <source>
        <dbReference type="SAM" id="Phobius"/>
    </source>
</evidence>
<protein>
    <recommendedName>
        <fullName evidence="5">Transmembrane protein</fullName>
    </recommendedName>
</protein>
<sequence length="241" mass="25773">MEKASIAVESEFAAMDWDVLAQHSSAPASSQKLPARNTADYLLQWAVVQADSLLSLTLPLFTMHTFGRLLSVLAFLISLGLVVQALPWPVHSGALVVRAGYNSPSGYSHPNHEGHSGHHNDDDSYNHSGYSSPSGYDGGKPSQSSDIDILTIVAGLKEQCDPAIALLAKVDTIYVVNIQVTAIVGLIKTACGSLLGVTERPCRCQDQDFPVRCRLIVAIITACSAATVKLGRRNPCQAEHP</sequence>
<dbReference type="OrthoDB" id="3180780at2759"/>
<organism evidence="3 4">
    <name type="scientific">Ceratobasidium theobromae</name>
    <dbReference type="NCBI Taxonomy" id="1582974"/>
    <lineage>
        <taxon>Eukaryota</taxon>
        <taxon>Fungi</taxon>
        <taxon>Dikarya</taxon>
        <taxon>Basidiomycota</taxon>
        <taxon>Agaricomycotina</taxon>
        <taxon>Agaricomycetes</taxon>
        <taxon>Cantharellales</taxon>
        <taxon>Ceratobasidiaceae</taxon>
        <taxon>Ceratobasidium</taxon>
    </lineage>
</organism>
<evidence type="ECO:0000256" key="1">
    <source>
        <dbReference type="SAM" id="MobiDB-lite"/>
    </source>
</evidence>
<keyword evidence="2" id="KW-0812">Transmembrane</keyword>
<gene>
    <name evidence="3" type="ORF">CTheo_8487</name>
</gene>
<feature type="region of interest" description="Disordered" evidence="1">
    <location>
        <begin position="107"/>
        <end position="142"/>
    </location>
</feature>
<evidence type="ECO:0000313" key="4">
    <source>
        <dbReference type="Proteomes" id="UP000383932"/>
    </source>
</evidence>
<feature type="compositionally biased region" description="Basic and acidic residues" evidence="1">
    <location>
        <begin position="110"/>
        <end position="125"/>
    </location>
</feature>
<dbReference type="AlphaFoldDB" id="A0A5N5Q9G0"/>
<feature type="transmembrane region" description="Helical" evidence="2">
    <location>
        <begin position="69"/>
        <end position="88"/>
    </location>
</feature>
<dbReference type="EMBL" id="SSOP01000588">
    <property type="protein sequence ID" value="KAB5588071.1"/>
    <property type="molecule type" value="Genomic_DNA"/>
</dbReference>
<proteinExistence type="predicted"/>
<keyword evidence="2" id="KW-0472">Membrane</keyword>
<feature type="compositionally biased region" description="Low complexity" evidence="1">
    <location>
        <begin position="128"/>
        <end position="142"/>
    </location>
</feature>
<reference evidence="3 4" key="1">
    <citation type="journal article" date="2019" name="Fungal Biol. Biotechnol.">
        <title>Draft genome sequence of fastidious pathogen Ceratobasidium theobromae, which causes vascular-streak dieback in Theobroma cacao.</title>
        <authorList>
            <person name="Ali S.S."/>
            <person name="Asman A."/>
            <person name="Shao J."/>
            <person name="Firmansyah A.P."/>
            <person name="Susilo A.W."/>
            <person name="Rosmana A."/>
            <person name="McMahon P."/>
            <person name="Junaid M."/>
            <person name="Guest D."/>
            <person name="Kheng T.Y."/>
            <person name="Meinhardt L.W."/>
            <person name="Bailey B.A."/>
        </authorList>
    </citation>
    <scope>NUCLEOTIDE SEQUENCE [LARGE SCALE GENOMIC DNA]</scope>
    <source>
        <strain evidence="3 4">CT2</strain>
    </source>
</reference>